<dbReference type="RefSeq" id="WP_372460957.1">
    <property type="nucleotide sequence ID" value="NZ_BAAAWN010000001.1"/>
</dbReference>
<organism evidence="2 3">
    <name type="scientific">Arthrobacter ramosus</name>
    <dbReference type="NCBI Taxonomy" id="1672"/>
    <lineage>
        <taxon>Bacteria</taxon>
        <taxon>Bacillati</taxon>
        <taxon>Actinomycetota</taxon>
        <taxon>Actinomycetes</taxon>
        <taxon>Micrococcales</taxon>
        <taxon>Micrococcaceae</taxon>
        <taxon>Arthrobacter</taxon>
    </lineage>
</organism>
<accession>A0ABV5Y0E6</accession>
<proteinExistence type="predicted"/>
<gene>
    <name evidence="2" type="ORF">ACFFP1_11700</name>
</gene>
<dbReference type="EMBL" id="JBHMBC010000017">
    <property type="protein sequence ID" value="MFB9820161.1"/>
    <property type="molecule type" value="Genomic_DNA"/>
</dbReference>
<evidence type="ECO:0000313" key="3">
    <source>
        <dbReference type="Proteomes" id="UP001589702"/>
    </source>
</evidence>
<name>A0ABV5Y0E6_ARTRM</name>
<evidence type="ECO:0000256" key="1">
    <source>
        <dbReference type="SAM" id="MobiDB-lite"/>
    </source>
</evidence>
<comment type="caution">
    <text evidence="2">The sequence shown here is derived from an EMBL/GenBank/DDBJ whole genome shotgun (WGS) entry which is preliminary data.</text>
</comment>
<protein>
    <submittedName>
        <fullName evidence="2">3-methyladenine DNA glycosylase</fullName>
    </submittedName>
</protein>
<keyword evidence="3" id="KW-1185">Reference proteome</keyword>
<reference evidence="2 3" key="1">
    <citation type="submission" date="2024-09" db="EMBL/GenBank/DDBJ databases">
        <authorList>
            <person name="Sun Q."/>
            <person name="Mori K."/>
        </authorList>
    </citation>
    <scope>NUCLEOTIDE SEQUENCE [LARGE SCALE GENOMIC DNA]</scope>
    <source>
        <strain evidence="2 3">JCM 1334</strain>
    </source>
</reference>
<feature type="region of interest" description="Disordered" evidence="1">
    <location>
        <begin position="1"/>
        <end position="27"/>
    </location>
</feature>
<evidence type="ECO:0000313" key="2">
    <source>
        <dbReference type="EMBL" id="MFB9820161.1"/>
    </source>
</evidence>
<dbReference type="Proteomes" id="UP001589702">
    <property type="component" value="Unassembled WGS sequence"/>
</dbReference>
<feature type="compositionally biased region" description="Polar residues" evidence="1">
    <location>
        <begin position="1"/>
        <end position="16"/>
    </location>
</feature>
<sequence>MAWASSPPTNSLTAAKSQHGPPSPTSLVRAVPELKYRHLPQEKWLALEAAHHERVERYAKPYLARRSAGQKHPVEDFLFTYYTQKPGQLLRWHPGDGVVLSGPKAAERAGWKYYQVLDDGALAAAGLPAGTVAVTFDRRKFAADRTEAVRFAGIILRGTVARPAQFGCFGLHEWAMVYRQDKFDLRHEYLKLRLGSEGTDTVVEDNRIRCSHFDAFRFYTPDAIPLNELAPTRDNQRTMEQPGCLHANMDLYKWAYKLTPSLPSELVMDCFELSWRIRAMDMQASPYDLEEWGYPAIRIETPQGKAEYVEYQRAFAAEAQALRARVLDEMQPLLELLVQAPSHEGQR</sequence>